<sequence length="370" mass="42993">MTIVQIIFYFFLVVVFIQFIYYSIFLTQFALLKPKKYSKKNIAVSVIICAKNEAENLKSFLPSIINQQYSSFEIVLINDGSTDKTLKVMQKFASENDNIKIVDVKNIETFWGNKKYALTLGIKAASHNFLLFTDADCKPVSQHWIKEMSSHFGKQKTIVLGYSGYAKVKNSILNKLIRFETLLTAIQYFSFTNFGMPYMGVGRNLAYRKDEFFNANGFMTHMDIKSGDDDLFINQVAQSKNTSICFTKESFTLSNPKKSLKSWFIQKRRHITAAHRYKGKHKMVLSLFFVSQFLFWSLAISLLIILFKWKIVLSLILLRIGLIFTVFAFSTKKLGNKDVLLLLPFLELFLIIFQITIFIYNLISRQNYWK</sequence>
<feature type="transmembrane region" description="Helical" evidence="4">
    <location>
        <begin position="284"/>
        <end position="305"/>
    </location>
</feature>
<protein>
    <submittedName>
        <fullName evidence="6">Glycosyltransferase</fullName>
        <ecNumber evidence="6">2.4.-.-</ecNumber>
    </submittedName>
</protein>
<dbReference type="PANTHER" id="PTHR43630">
    <property type="entry name" value="POLY-BETA-1,6-N-ACETYL-D-GLUCOSAMINE SYNTHASE"/>
    <property type="match status" value="1"/>
</dbReference>
<dbReference type="RefSeq" id="WP_316661162.1">
    <property type="nucleotide sequence ID" value="NZ_JAWHTF010000001.1"/>
</dbReference>
<dbReference type="EC" id="2.4.-.-" evidence="6"/>
<comment type="caution">
    <text evidence="6">The sequence shown here is derived from an EMBL/GenBank/DDBJ whole genome shotgun (WGS) entry which is preliminary data.</text>
</comment>
<dbReference type="Gene3D" id="3.90.550.10">
    <property type="entry name" value="Spore Coat Polysaccharide Biosynthesis Protein SpsA, Chain A"/>
    <property type="match status" value="1"/>
</dbReference>
<feature type="transmembrane region" description="Helical" evidence="4">
    <location>
        <begin position="341"/>
        <end position="363"/>
    </location>
</feature>
<keyword evidence="4" id="KW-0472">Membrane</keyword>
<dbReference type="InterPro" id="IPR001173">
    <property type="entry name" value="Glyco_trans_2-like"/>
</dbReference>
<dbReference type="SUPFAM" id="SSF53448">
    <property type="entry name" value="Nucleotide-diphospho-sugar transferases"/>
    <property type="match status" value="1"/>
</dbReference>
<name>A0ABU3U4G7_9FLAO</name>
<evidence type="ECO:0000256" key="4">
    <source>
        <dbReference type="SAM" id="Phobius"/>
    </source>
</evidence>
<comment type="similarity">
    <text evidence="1">Belongs to the glycosyltransferase 2 family.</text>
</comment>
<organism evidence="6 7">
    <name type="scientific">Gilvirhabdus luticola</name>
    <dbReference type="NCBI Taxonomy" id="3079858"/>
    <lineage>
        <taxon>Bacteria</taxon>
        <taxon>Pseudomonadati</taxon>
        <taxon>Bacteroidota</taxon>
        <taxon>Flavobacteriia</taxon>
        <taxon>Flavobacteriales</taxon>
        <taxon>Flavobacteriaceae</taxon>
        <taxon>Gilvirhabdus</taxon>
    </lineage>
</organism>
<keyword evidence="3 6" id="KW-0808">Transferase</keyword>
<reference evidence="6 7" key="1">
    <citation type="submission" date="2023-10" db="EMBL/GenBank/DDBJ databases">
        <title>Marimonas sp. nov. isolated from tidal mud flat.</title>
        <authorList>
            <person name="Jaincy N.J."/>
            <person name="Srinivasan S."/>
            <person name="Lee S.-S."/>
        </authorList>
    </citation>
    <scope>NUCLEOTIDE SEQUENCE [LARGE SCALE GENOMIC DNA]</scope>
    <source>
        <strain evidence="6 7">MJ-SS3</strain>
    </source>
</reference>
<evidence type="ECO:0000256" key="1">
    <source>
        <dbReference type="ARBA" id="ARBA00006739"/>
    </source>
</evidence>
<feature type="transmembrane region" description="Helical" evidence="4">
    <location>
        <begin position="6"/>
        <end position="32"/>
    </location>
</feature>
<gene>
    <name evidence="6" type="ORF">RXV94_03950</name>
</gene>
<evidence type="ECO:0000256" key="2">
    <source>
        <dbReference type="ARBA" id="ARBA00022676"/>
    </source>
</evidence>
<accession>A0ABU3U4G7</accession>
<keyword evidence="4" id="KW-1133">Transmembrane helix</keyword>
<dbReference type="EMBL" id="JAWHTF010000001">
    <property type="protein sequence ID" value="MDU8885301.1"/>
    <property type="molecule type" value="Genomic_DNA"/>
</dbReference>
<feature type="transmembrane region" description="Helical" evidence="4">
    <location>
        <begin position="311"/>
        <end position="329"/>
    </location>
</feature>
<evidence type="ECO:0000256" key="3">
    <source>
        <dbReference type="ARBA" id="ARBA00022679"/>
    </source>
</evidence>
<dbReference type="InterPro" id="IPR029044">
    <property type="entry name" value="Nucleotide-diphossugar_trans"/>
</dbReference>
<keyword evidence="4" id="KW-0812">Transmembrane</keyword>
<dbReference type="GO" id="GO:0016757">
    <property type="term" value="F:glycosyltransferase activity"/>
    <property type="evidence" value="ECO:0007669"/>
    <property type="project" value="UniProtKB-KW"/>
</dbReference>
<dbReference type="PANTHER" id="PTHR43630:SF1">
    <property type="entry name" value="POLY-BETA-1,6-N-ACETYL-D-GLUCOSAMINE SYNTHASE"/>
    <property type="match status" value="1"/>
</dbReference>
<keyword evidence="7" id="KW-1185">Reference proteome</keyword>
<feature type="domain" description="Glycosyltransferase 2-like" evidence="5">
    <location>
        <begin position="45"/>
        <end position="179"/>
    </location>
</feature>
<keyword evidence="2 6" id="KW-0328">Glycosyltransferase</keyword>
<evidence type="ECO:0000259" key="5">
    <source>
        <dbReference type="Pfam" id="PF00535"/>
    </source>
</evidence>
<evidence type="ECO:0000313" key="7">
    <source>
        <dbReference type="Proteomes" id="UP001268651"/>
    </source>
</evidence>
<dbReference type="Pfam" id="PF00535">
    <property type="entry name" value="Glycos_transf_2"/>
    <property type="match status" value="1"/>
</dbReference>
<dbReference type="Proteomes" id="UP001268651">
    <property type="component" value="Unassembled WGS sequence"/>
</dbReference>
<evidence type="ECO:0000313" key="6">
    <source>
        <dbReference type="EMBL" id="MDU8885301.1"/>
    </source>
</evidence>
<proteinExistence type="inferred from homology"/>